<keyword evidence="7" id="KW-0479">Metal-binding</keyword>
<feature type="transmembrane region" description="Helical" evidence="8">
    <location>
        <begin position="164"/>
        <end position="182"/>
    </location>
</feature>
<dbReference type="GO" id="GO:0005886">
    <property type="term" value="C:plasma membrane"/>
    <property type="evidence" value="ECO:0007669"/>
    <property type="project" value="UniProtKB-SubCell"/>
</dbReference>
<dbReference type="GO" id="GO:0044038">
    <property type="term" value="P:cell wall macromolecule biosynthetic process"/>
    <property type="evidence" value="ECO:0007669"/>
    <property type="project" value="TreeGrafter"/>
</dbReference>
<dbReference type="AlphaFoldDB" id="A0A419SDI4"/>
<keyword evidence="4 8" id="KW-0812">Transmembrane</keyword>
<feature type="binding site" evidence="7">
    <location>
        <position position="156"/>
    </location>
    <ligand>
        <name>Mg(2+)</name>
        <dbReference type="ChEBI" id="CHEBI:18420"/>
    </ligand>
</feature>
<feature type="transmembrane region" description="Helical" evidence="8">
    <location>
        <begin position="46"/>
        <end position="64"/>
    </location>
</feature>
<proteinExistence type="predicted"/>
<dbReference type="GO" id="GO:0046872">
    <property type="term" value="F:metal ion binding"/>
    <property type="evidence" value="ECO:0007669"/>
    <property type="project" value="UniProtKB-KW"/>
</dbReference>
<keyword evidence="2" id="KW-1003">Cell membrane</keyword>
<dbReference type="EMBL" id="MCHY01000013">
    <property type="protein sequence ID" value="RKD21144.1"/>
    <property type="molecule type" value="Genomic_DNA"/>
</dbReference>
<dbReference type="GO" id="GO:0071555">
    <property type="term" value="P:cell wall organization"/>
    <property type="evidence" value="ECO:0007669"/>
    <property type="project" value="TreeGrafter"/>
</dbReference>
<feature type="binding site" evidence="7">
    <location>
        <position position="216"/>
    </location>
    <ligand>
        <name>Mg(2+)</name>
        <dbReference type="ChEBI" id="CHEBI:18420"/>
    </ligand>
</feature>
<reference evidence="9 10" key="1">
    <citation type="submission" date="2016-08" db="EMBL/GenBank/DDBJ databases">
        <title>Novel Firmicute Genomes.</title>
        <authorList>
            <person name="Poppleton D.I."/>
            <person name="Gribaldo S."/>
        </authorList>
    </citation>
    <scope>NUCLEOTIDE SEQUENCE [LARGE SCALE GENOMIC DNA]</scope>
    <source>
        <strain evidence="9 10">RAOx-1</strain>
    </source>
</reference>
<feature type="transmembrane region" description="Helical" evidence="8">
    <location>
        <begin position="212"/>
        <end position="234"/>
    </location>
</feature>
<feature type="transmembrane region" description="Helical" evidence="8">
    <location>
        <begin position="99"/>
        <end position="121"/>
    </location>
</feature>
<evidence type="ECO:0000256" key="8">
    <source>
        <dbReference type="SAM" id="Phobius"/>
    </source>
</evidence>
<dbReference type="Pfam" id="PF00953">
    <property type="entry name" value="Glycos_transf_4"/>
    <property type="match status" value="1"/>
</dbReference>
<evidence type="ECO:0000256" key="3">
    <source>
        <dbReference type="ARBA" id="ARBA00022679"/>
    </source>
</evidence>
<keyword evidence="5 8" id="KW-1133">Transmembrane helix</keyword>
<evidence type="ECO:0008006" key="11">
    <source>
        <dbReference type="Google" id="ProtNLM"/>
    </source>
</evidence>
<evidence type="ECO:0000256" key="7">
    <source>
        <dbReference type="PIRSR" id="PIRSR600715-1"/>
    </source>
</evidence>
<feature type="transmembrane region" description="Helical" evidence="8">
    <location>
        <begin position="240"/>
        <end position="262"/>
    </location>
</feature>
<feature type="transmembrane region" description="Helical" evidence="8">
    <location>
        <begin position="133"/>
        <end position="152"/>
    </location>
</feature>
<feature type="transmembrane region" description="Helical" evidence="8">
    <location>
        <begin position="70"/>
        <end position="87"/>
    </location>
</feature>
<evidence type="ECO:0000313" key="9">
    <source>
        <dbReference type="EMBL" id="RKD21144.1"/>
    </source>
</evidence>
<protein>
    <recommendedName>
        <fullName evidence="11">Undecaprenyl-phosphate alpha-N-acetylglucosaminyl 1-phosphate transferase</fullName>
    </recommendedName>
</protein>
<evidence type="ECO:0000256" key="2">
    <source>
        <dbReference type="ARBA" id="ARBA00022475"/>
    </source>
</evidence>
<dbReference type="PANTHER" id="PTHR22926">
    <property type="entry name" value="PHOSPHO-N-ACETYLMURAMOYL-PENTAPEPTIDE-TRANSFERASE"/>
    <property type="match status" value="1"/>
</dbReference>
<evidence type="ECO:0000256" key="5">
    <source>
        <dbReference type="ARBA" id="ARBA00022989"/>
    </source>
</evidence>
<dbReference type="GO" id="GO:0016780">
    <property type="term" value="F:phosphotransferase activity, for other substituted phosphate groups"/>
    <property type="evidence" value="ECO:0007669"/>
    <property type="project" value="InterPro"/>
</dbReference>
<dbReference type="CDD" id="cd06853">
    <property type="entry name" value="GT_WecA_like"/>
    <property type="match status" value="1"/>
</dbReference>
<feature type="transmembrane region" description="Helical" evidence="8">
    <location>
        <begin position="6"/>
        <end position="25"/>
    </location>
</feature>
<comment type="caution">
    <text evidence="9">The sequence shown here is derived from an EMBL/GenBank/DDBJ whole genome shotgun (WGS) entry which is preliminary data.</text>
</comment>
<evidence type="ECO:0000256" key="6">
    <source>
        <dbReference type="ARBA" id="ARBA00023136"/>
    </source>
</evidence>
<name>A0A419SDI4_9BACL</name>
<keyword evidence="10" id="KW-1185">Reference proteome</keyword>
<comment type="cofactor">
    <cofactor evidence="7">
        <name>Mg(2+)</name>
        <dbReference type="ChEBI" id="CHEBI:18420"/>
    </cofactor>
</comment>
<feature type="transmembrane region" description="Helical" evidence="8">
    <location>
        <begin position="293"/>
        <end position="314"/>
    </location>
</feature>
<accession>A0A419SDI4</accession>
<dbReference type="PANTHER" id="PTHR22926:SF3">
    <property type="entry name" value="UNDECAPRENYL-PHOSPHATE ALPHA-N-ACETYLGLUCOSAMINYL 1-PHOSPHATE TRANSFERASE"/>
    <property type="match status" value="1"/>
</dbReference>
<keyword evidence="3" id="KW-0808">Transferase</keyword>
<dbReference type="Proteomes" id="UP000284219">
    <property type="component" value="Unassembled WGS sequence"/>
</dbReference>
<sequence>MSYVVVSLFTFIAVYLLIPVTKRWAERLGVVDRPNSRKIHSRPIPLSGGLAIYLGTNVTLFLFFDITPLHIALSWGGFILLLIGLVDDWYKSKGQDFPAWAKLIGQVASAALVYMIGIRFFGIRQFWTEEGLYLFPNWLAFIATVIWIVAFVNMINFLDGMDGLAGGITVISSLTLFTIAILRQQADVAVLAVILIGGSLAFLRHNFHPATIFLGDAGSMFLGYAIGVTSLYGAMKSATAVTFLVTILAFGVPFFDTIQVVFARLRAGIPIYHADKRHVHHRLLKTGLTQTQAVLVIYAIGIGFSILSLALYLFSS</sequence>
<comment type="subcellular location">
    <subcellularLocation>
        <location evidence="1">Cell membrane</location>
        <topology evidence="1">Multi-pass membrane protein</topology>
    </subcellularLocation>
</comment>
<keyword evidence="7" id="KW-0460">Magnesium</keyword>
<feature type="transmembrane region" description="Helical" evidence="8">
    <location>
        <begin position="188"/>
        <end position="205"/>
    </location>
</feature>
<evidence type="ECO:0000313" key="10">
    <source>
        <dbReference type="Proteomes" id="UP000284219"/>
    </source>
</evidence>
<organism evidence="9 10">
    <name type="scientific">Ammoniphilus oxalaticus</name>
    <dbReference type="NCBI Taxonomy" id="66863"/>
    <lineage>
        <taxon>Bacteria</taxon>
        <taxon>Bacillati</taxon>
        <taxon>Bacillota</taxon>
        <taxon>Bacilli</taxon>
        <taxon>Bacillales</taxon>
        <taxon>Paenibacillaceae</taxon>
        <taxon>Aneurinibacillus group</taxon>
        <taxon>Ammoniphilus</taxon>
    </lineage>
</organism>
<gene>
    <name evidence="9" type="ORF">BEP19_15465</name>
</gene>
<evidence type="ECO:0000256" key="1">
    <source>
        <dbReference type="ARBA" id="ARBA00004651"/>
    </source>
</evidence>
<dbReference type="InterPro" id="IPR000715">
    <property type="entry name" value="Glycosyl_transferase_4"/>
</dbReference>
<keyword evidence="6 8" id="KW-0472">Membrane</keyword>
<evidence type="ECO:0000256" key="4">
    <source>
        <dbReference type="ARBA" id="ARBA00022692"/>
    </source>
</evidence>
<dbReference type="GO" id="GO:0009103">
    <property type="term" value="P:lipopolysaccharide biosynthetic process"/>
    <property type="evidence" value="ECO:0007669"/>
    <property type="project" value="TreeGrafter"/>
</dbReference>